<dbReference type="PANTHER" id="PTHR37953">
    <property type="entry name" value="UPF0127 PROTEIN MJ1496"/>
    <property type="match status" value="1"/>
</dbReference>
<dbReference type="EMBL" id="PGTL01000002">
    <property type="protein sequence ID" value="PJF43254.1"/>
    <property type="molecule type" value="Genomic_DNA"/>
</dbReference>
<evidence type="ECO:0000313" key="1">
    <source>
        <dbReference type="EMBL" id="PJF34588.1"/>
    </source>
</evidence>
<evidence type="ECO:0000313" key="3">
    <source>
        <dbReference type="Proteomes" id="UP000228947"/>
    </source>
</evidence>
<dbReference type="Proteomes" id="UP000228947">
    <property type="component" value="Unassembled WGS sequence"/>
</dbReference>
<reference evidence="3 4" key="1">
    <citation type="submission" date="2017-11" db="EMBL/GenBank/DDBJ databases">
        <title>Evolution of Phototrophy in the Chloroflexi Phylum Driven by Horizontal Gene Transfer.</title>
        <authorList>
            <person name="Ward L.M."/>
            <person name="Hemp J."/>
            <person name="Shih P.M."/>
            <person name="Mcglynn S.E."/>
            <person name="Fischer W."/>
        </authorList>
    </citation>
    <scope>NUCLEOTIDE SEQUENCE [LARGE SCALE GENOMIC DNA]</scope>
    <source>
        <strain evidence="2">CP1_1M</strain>
        <strain evidence="1">JP3_13</strain>
    </source>
</reference>
<dbReference type="InterPro" id="IPR003795">
    <property type="entry name" value="DUF192"/>
</dbReference>
<organism evidence="1 4">
    <name type="scientific">Candidatus Thermofonsia Clade 1 bacterium</name>
    <dbReference type="NCBI Taxonomy" id="2364210"/>
    <lineage>
        <taxon>Bacteria</taxon>
        <taxon>Bacillati</taxon>
        <taxon>Chloroflexota</taxon>
        <taxon>Candidatus Thermofontia</taxon>
        <taxon>Candidatus Thermofonsia Clade 1</taxon>
    </lineage>
</organism>
<dbReference type="EMBL" id="PGTM01000332">
    <property type="protein sequence ID" value="PJF34588.1"/>
    <property type="molecule type" value="Genomic_DNA"/>
</dbReference>
<accession>A0A2M8PAM0</accession>
<dbReference type="AlphaFoldDB" id="A0A2M8PAM0"/>
<evidence type="ECO:0008006" key="5">
    <source>
        <dbReference type="Google" id="ProtNLM"/>
    </source>
</evidence>
<dbReference type="PANTHER" id="PTHR37953:SF1">
    <property type="entry name" value="UPF0127 PROTEIN MJ1496"/>
    <property type="match status" value="1"/>
</dbReference>
<evidence type="ECO:0000313" key="2">
    <source>
        <dbReference type="EMBL" id="PJF43254.1"/>
    </source>
</evidence>
<dbReference type="InterPro" id="IPR038695">
    <property type="entry name" value="Saro_0823-like_sf"/>
</dbReference>
<comment type="caution">
    <text evidence="1">The sequence shown here is derived from an EMBL/GenBank/DDBJ whole genome shotgun (WGS) entry which is preliminary data.</text>
</comment>
<dbReference type="Pfam" id="PF02643">
    <property type="entry name" value="DUF192"/>
    <property type="match status" value="1"/>
</dbReference>
<name>A0A2M8PAM0_9CHLR</name>
<proteinExistence type="predicted"/>
<dbReference type="Gene3D" id="2.60.120.1140">
    <property type="entry name" value="Protein of unknown function DUF192"/>
    <property type="match status" value="1"/>
</dbReference>
<evidence type="ECO:0000313" key="4">
    <source>
        <dbReference type="Proteomes" id="UP000229681"/>
    </source>
</evidence>
<sequence length="123" mass="14226">MSHLRTLRNERGEVLLARARWCSSYWCRLRGLMFRRSLPEDEGLIFVYGRESALETSIHMLFMAFPIAAIWLDAQGRVVDKVLAKPWRLAYVPKRAAQYVIEACPALLERVQIGEKLTFSALE</sequence>
<gene>
    <name evidence="1" type="ORF">CUN49_14905</name>
    <name evidence="2" type="ORF">CUN50_00720</name>
</gene>
<dbReference type="Proteomes" id="UP000229681">
    <property type="component" value="Unassembled WGS sequence"/>
</dbReference>
<protein>
    <recommendedName>
        <fullName evidence="5">DUF192 domain-containing protein</fullName>
    </recommendedName>
</protein>